<dbReference type="GO" id="GO:0015444">
    <property type="term" value="F:P-type magnesium transporter activity"/>
    <property type="evidence" value="ECO:0007669"/>
    <property type="project" value="UniProtKB-EC"/>
</dbReference>
<dbReference type="Pfam" id="PF00690">
    <property type="entry name" value="Cation_ATPase_N"/>
    <property type="match status" value="1"/>
</dbReference>
<dbReference type="InterPro" id="IPR006415">
    <property type="entry name" value="P-type_ATPase_IIIB"/>
</dbReference>
<dbReference type="PANTHER" id="PTHR42861">
    <property type="entry name" value="CALCIUM-TRANSPORTING ATPASE"/>
    <property type="match status" value="1"/>
</dbReference>
<dbReference type="InterPro" id="IPR006068">
    <property type="entry name" value="ATPase_P-typ_cation-transptr_C"/>
</dbReference>
<evidence type="ECO:0000256" key="18">
    <source>
        <dbReference type="SAM" id="Phobius"/>
    </source>
</evidence>
<dbReference type="InterPro" id="IPR023299">
    <property type="entry name" value="ATPase_P-typ_cyto_dom_N"/>
</dbReference>
<dbReference type="InterPro" id="IPR044492">
    <property type="entry name" value="P_typ_ATPase_HD_dom"/>
</dbReference>
<evidence type="ECO:0000256" key="13">
    <source>
        <dbReference type="ARBA" id="ARBA00022967"/>
    </source>
</evidence>
<dbReference type="Pfam" id="PF13246">
    <property type="entry name" value="Cation_ATPase"/>
    <property type="match status" value="1"/>
</dbReference>
<feature type="transmembrane region" description="Helical" evidence="18">
    <location>
        <begin position="291"/>
        <end position="309"/>
    </location>
</feature>
<dbReference type="RefSeq" id="WP_133595523.1">
    <property type="nucleotide sequence ID" value="NZ_SNYL01000001.1"/>
</dbReference>
<dbReference type="SUPFAM" id="SSF81660">
    <property type="entry name" value="Metal cation-transporting ATPase, ATP-binding domain N"/>
    <property type="match status" value="1"/>
</dbReference>
<dbReference type="PROSITE" id="PS00154">
    <property type="entry name" value="ATPASE_E1_E2"/>
    <property type="match status" value="1"/>
</dbReference>
<dbReference type="AlphaFoldDB" id="A0A4R6UJ49"/>
<organism evidence="20 21">
    <name type="scientific">Tepidicella xavieri</name>
    <dbReference type="NCBI Taxonomy" id="360241"/>
    <lineage>
        <taxon>Bacteria</taxon>
        <taxon>Pseudomonadati</taxon>
        <taxon>Pseudomonadota</taxon>
        <taxon>Betaproteobacteria</taxon>
        <taxon>Burkholderiales</taxon>
        <taxon>Tepidicella</taxon>
    </lineage>
</organism>
<comment type="caution">
    <text evidence="20">The sequence shown here is derived from an EMBL/GenBank/DDBJ whole genome shotgun (WGS) entry which is preliminary data.</text>
</comment>
<feature type="transmembrane region" description="Helical" evidence="18">
    <location>
        <begin position="833"/>
        <end position="856"/>
    </location>
</feature>
<comment type="function">
    <text evidence="1">Mediates magnesium influx to the cytosol.</text>
</comment>
<dbReference type="Gene3D" id="2.70.150.10">
    <property type="entry name" value="Calcium-transporting ATPase, cytoplasmic transduction domain A"/>
    <property type="match status" value="1"/>
</dbReference>
<evidence type="ECO:0000259" key="19">
    <source>
        <dbReference type="SMART" id="SM00831"/>
    </source>
</evidence>
<evidence type="ECO:0000256" key="17">
    <source>
        <dbReference type="ARBA" id="ARBA00047295"/>
    </source>
</evidence>
<dbReference type="GO" id="GO:0005524">
    <property type="term" value="F:ATP binding"/>
    <property type="evidence" value="ECO:0007669"/>
    <property type="project" value="UniProtKB-KW"/>
</dbReference>
<dbReference type="NCBIfam" id="TIGR01494">
    <property type="entry name" value="ATPase_P-type"/>
    <property type="match status" value="2"/>
</dbReference>
<keyword evidence="6" id="KW-1003">Cell membrane</keyword>
<dbReference type="SFLD" id="SFLDG00002">
    <property type="entry name" value="C1.7:_P-type_atpase_like"/>
    <property type="match status" value="1"/>
</dbReference>
<dbReference type="Proteomes" id="UP000295510">
    <property type="component" value="Unassembled WGS sequence"/>
</dbReference>
<dbReference type="InterPro" id="IPR059000">
    <property type="entry name" value="ATPase_P-type_domA"/>
</dbReference>
<dbReference type="SMART" id="SM00831">
    <property type="entry name" value="Cation_ATPase_N"/>
    <property type="match status" value="1"/>
</dbReference>
<dbReference type="InterPro" id="IPR023214">
    <property type="entry name" value="HAD_sf"/>
</dbReference>
<dbReference type="Gene3D" id="3.40.50.1000">
    <property type="entry name" value="HAD superfamily/HAD-like"/>
    <property type="match status" value="1"/>
</dbReference>
<dbReference type="SUPFAM" id="SSF56784">
    <property type="entry name" value="HAD-like"/>
    <property type="match status" value="1"/>
</dbReference>
<gene>
    <name evidence="20" type="ORF">DFR43_101236</name>
</gene>
<feature type="transmembrane region" description="Helical" evidence="18">
    <location>
        <begin position="802"/>
        <end position="821"/>
    </location>
</feature>
<dbReference type="InterPro" id="IPR018303">
    <property type="entry name" value="ATPase_P-typ_P_site"/>
</dbReference>
<evidence type="ECO:0000256" key="11">
    <source>
        <dbReference type="ARBA" id="ARBA00022840"/>
    </source>
</evidence>
<dbReference type="Pfam" id="PF00689">
    <property type="entry name" value="Cation_ATPase_C"/>
    <property type="match status" value="1"/>
</dbReference>
<dbReference type="InterPro" id="IPR036412">
    <property type="entry name" value="HAD-like_sf"/>
</dbReference>
<dbReference type="Gene3D" id="3.40.1110.10">
    <property type="entry name" value="Calcium-transporting ATPase, cytoplasmic domain N"/>
    <property type="match status" value="1"/>
</dbReference>
<evidence type="ECO:0000313" key="21">
    <source>
        <dbReference type="Proteomes" id="UP000295510"/>
    </source>
</evidence>
<evidence type="ECO:0000256" key="16">
    <source>
        <dbReference type="ARBA" id="ARBA00029806"/>
    </source>
</evidence>
<dbReference type="SFLD" id="SFLDS00003">
    <property type="entry name" value="Haloacid_Dehalogenase"/>
    <property type="match status" value="1"/>
</dbReference>
<dbReference type="EC" id="7.2.2.14" evidence="4"/>
<dbReference type="GO" id="GO:0016887">
    <property type="term" value="F:ATP hydrolysis activity"/>
    <property type="evidence" value="ECO:0007669"/>
    <property type="project" value="InterPro"/>
</dbReference>
<dbReference type="GO" id="GO:0005886">
    <property type="term" value="C:plasma membrane"/>
    <property type="evidence" value="ECO:0007669"/>
    <property type="project" value="UniProtKB-SubCell"/>
</dbReference>
<dbReference type="InterPro" id="IPR008250">
    <property type="entry name" value="ATPase_P-typ_transduc_dom_A_sf"/>
</dbReference>
<dbReference type="NCBIfam" id="TIGR01524">
    <property type="entry name" value="ATPase-IIIB_Mg"/>
    <property type="match status" value="1"/>
</dbReference>
<keyword evidence="8" id="KW-0597">Phosphoprotein</keyword>
<comment type="similarity">
    <text evidence="3">Belongs to the cation transport ATPase (P-type) (TC 3.A.3) family. Type IIIB subfamily.</text>
</comment>
<name>A0A4R6UJ49_9BURK</name>
<evidence type="ECO:0000256" key="5">
    <source>
        <dbReference type="ARBA" id="ARBA00013555"/>
    </source>
</evidence>
<dbReference type="SUPFAM" id="SSF81653">
    <property type="entry name" value="Calcium ATPase, transduction domain A"/>
    <property type="match status" value="1"/>
</dbReference>
<feature type="transmembrane region" description="Helical" evidence="18">
    <location>
        <begin position="315"/>
        <end position="342"/>
    </location>
</feature>
<evidence type="ECO:0000256" key="3">
    <source>
        <dbReference type="ARBA" id="ARBA00008746"/>
    </source>
</evidence>
<proteinExistence type="inferred from homology"/>
<evidence type="ECO:0000256" key="4">
    <source>
        <dbReference type="ARBA" id="ARBA00012786"/>
    </source>
</evidence>
<evidence type="ECO:0000256" key="6">
    <source>
        <dbReference type="ARBA" id="ARBA00022475"/>
    </source>
</evidence>
<dbReference type="InterPro" id="IPR001757">
    <property type="entry name" value="P_typ_ATPase"/>
</dbReference>
<reference evidence="20 21" key="1">
    <citation type="submission" date="2019-03" db="EMBL/GenBank/DDBJ databases">
        <title>Genomic Encyclopedia of Type Strains, Phase IV (KMG-IV): sequencing the most valuable type-strain genomes for metagenomic binning, comparative biology and taxonomic classification.</title>
        <authorList>
            <person name="Goeker M."/>
        </authorList>
    </citation>
    <scope>NUCLEOTIDE SEQUENCE [LARGE SCALE GENOMIC DNA]</scope>
    <source>
        <strain evidence="20 21">DSM 19605</strain>
    </source>
</reference>
<evidence type="ECO:0000256" key="2">
    <source>
        <dbReference type="ARBA" id="ARBA00004429"/>
    </source>
</evidence>
<evidence type="ECO:0000256" key="10">
    <source>
        <dbReference type="ARBA" id="ARBA00022741"/>
    </source>
</evidence>
<dbReference type="PRINTS" id="PR01836">
    <property type="entry name" value="MGATPASE"/>
</dbReference>
<feature type="domain" description="Cation-transporting P-type ATPase N-terminal" evidence="19">
    <location>
        <begin position="44"/>
        <end position="117"/>
    </location>
</feature>
<dbReference type="InterPro" id="IPR023298">
    <property type="entry name" value="ATPase_P-typ_TM_dom_sf"/>
</dbReference>
<keyword evidence="7" id="KW-0997">Cell inner membrane</keyword>
<dbReference type="Pfam" id="PF00122">
    <property type="entry name" value="E1-E2_ATPase"/>
    <property type="match status" value="1"/>
</dbReference>
<sequence>MNPWFGELIRASARARAQRLQAWLAPTRSPPAPGPDGGSPALRRMARDDLDRLFVRLGSSAHGLSRNQAERARERHGPNEVDTREPWAWLRAWWRSYAHPFNLLLTIIGVLSWLKGEVAVTGIIFTMVALATLLRWTQERRSERTLHSLRHLVRLNATVLRPSPHGDGPVEQRVPARDLVPGDVVVLAAGDQVPADCRLLDERDCHVNQSALSGEALPVRKRVIVPGGGGDDLLALEHMLYQGTSVVSGKAWAMVVATGRDTLLGQFSAPARRHGRLPTAFEAGSDQVSWLMIRFALVLLALVLLISGLRTGDWGAALLFAMAVAVGLTPELLPMIVTATLARGARVLAQRQVVIKRLDAVQNLGAMRVLCADKTGTLTAGIMRVQPGIDALGRPSSEPLYWAASHARLQAGTRHLIDQTLLSDAHALSLLTARGVPAKLDELPFDAERRRASVALQDPQGQRWLVCKGAVEEVVALCDRYAHDGYTLPWDLASRRRMRELTRDWSRQGLRVIAVARRPLGADEALHPGKEKDLTLLGFLAFADPVKPGAREAMARLRERGVDVRILTGDNEWVAQSVCEQLGLPVRGVTTGKRIDRMSDAQLQRVCAHTTVFARLTPLHKQRVVMALRQQGSVVGYMGDGVNDAAALISSDVGLSFKEGVDAAREAADVILLQRDLRVLHDGVVQGRITFANMLKYIRMATSSNLGNAVSVVAASALLPFLPMLPLHLLAQNLLYSLSQLAIPFDHVDPALTREPVQWNAPGIGRFMLTFGPLSSVFDLLTFAFLWWGLGLMTLADQASFHAGWFVVGLLSQLMIVHIIRTPGRPFLDSRPSLTLGLATLAAGLGGLWLVLGPLAGPMQFGVLPLDYALWVGGLLLAYAFAAQALKRWYARRYGWM</sequence>
<dbReference type="EMBL" id="SNYL01000001">
    <property type="protein sequence ID" value="TDQ45333.1"/>
    <property type="molecule type" value="Genomic_DNA"/>
</dbReference>
<keyword evidence="15 18" id="KW-0472">Membrane</keyword>
<evidence type="ECO:0000313" key="20">
    <source>
        <dbReference type="EMBL" id="TDQ45333.1"/>
    </source>
</evidence>
<accession>A0A4R6UJ49</accession>
<keyword evidence="13" id="KW-1278">Translocase</keyword>
<dbReference type="InterPro" id="IPR004014">
    <property type="entry name" value="ATPase_P-typ_cation-transptr_N"/>
</dbReference>
<evidence type="ECO:0000256" key="8">
    <source>
        <dbReference type="ARBA" id="ARBA00022553"/>
    </source>
</evidence>
<comment type="subcellular location">
    <subcellularLocation>
        <location evidence="2">Cell inner membrane</location>
        <topology evidence="2">Multi-pass membrane protein</topology>
    </subcellularLocation>
</comment>
<keyword evidence="12" id="KW-0460">Magnesium</keyword>
<evidence type="ECO:0000256" key="12">
    <source>
        <dbReference type="ARBA" id="ARBA00022842"/>
    </source>
</evidence>
<protein>
    <recommendedName>
        <fullName evidence="5">Magnesium-transporting ATPase, P-type 1</fullName>
        <ecNumber evidence="4">7.2.2.14</ecNumber>
    </recommendedName>
    <alternativeName>
        <fullName evidence="16">Mg(2+) transport ATPase, P-type 1</fullName>
    </alternativeName>
</protein>
<keyword evidence="21" id="KW-1185">Reference proteome</keyword>
<keyword evidence="10" id="KW-0547">Nucleotide-binding</keyword>
<feature type="transmembrane region" description="Helical" evidence="18">
    <location>
        <begin position="868"/>
        <end position="886"/>
    </location>
</feature>
<comment type="catalytic activity">
    <reaction evidence="17">
        <text>Mg(2+)(out) + ATP + H2O = Mg(2+)(in) + ADP + phosphate + H(+)</text>
        <dbReference type="Rhea" id="RHEA:10260"/>
        <dbReference type="ChEBI" id="CHEBI:15377"/>
        <dbReference type="ChEBI" id="CHEBI:15378"/>
        <dbReference type="ChEBI" id="CHEBI:18420"/>
        <dbReference type="ChEBI" id="CHEBI:30616"/>
        <dbReference type="ChEBI" id="CHEBI:43474"/>
        <dbReference type="ChEBI" id="CHEBI:456216"/>
        <dbReference type="EC" id="7.2.2.14"/>
    </reaction>
</comment>
<dbReference type="OrthoDB" id="9814270at2"/>
<feature type="transmembrane region" description="Helical" evidence="18">
    <location>
        <begin position="767"/>
        <end position="790"/>
    </location>
</feature>
<evidence type="ECO:0000256" key="9">
    <source>
        <dbReference type="ARBA" id="ARBA00022692"/>
    </source>
</evidence>
<keyword evidence="9 18" id="KW-0812">Transmembrane</keyword>
<evidence type="ECO:0000256" key="1">
    <source>
        <dbReference type="ARBA" id="ARBA00003954"/>
    </source>
</evidence>
<dbReference type="SUPFAM" id="SSF81665">
    <property type="entry name" value="Calcium ATPase, transmembrane domain M"/>
    <property type="match status" value="1"/>
</dbReference>
<evidence type="ECO:0000256" key="15">
    <source>
        <dbReference type="ARBA" id="ARBA00023136"/>
    </source>
</evidence>
<evidence type="ECO:0000256" key="7">
    <source>
        <dbReference type="ARBA" id="ARBA00022519"/>
    </source>
</evidence>
<keyword evidence="11" id="KW-0067">ATP-binding</keyword>
<evidence type="ECO:0000256" key="14">
    <source>
        <dbReference type="ARBA" id="ARBA00022989"/>
    </source>
</evidence>
<dbReference type="Gene3D" id="1.20.1110.10">
    <property type="entry name" value="Calcium-transporting ATPase, transmembrane domain"/>
    <property type="match status" value="1"/>
</dbReference>
<keyword evidence="14 18" id="KW-1133">Transmembrane helix</keyword>
<dbReference type="SFLD" id="SFLDF00027">
    <property type="entry name" value="p-type_atpase"/>
    <property type="match status" value="1"/>
</dbReference>